<evidence type="ECO:0000256" key="1">
    <source>
        <dbReference type="SAM" id="MobiDB-lite"/>
    </source>
</evidence>
<protein>
    <submittedName>
        <fullName evidence="2">Uncharacterized protein</fullName>
    </submittedName>
</protein>
<feature type="non-terminal residue" evidence="2">
    <location>
        <position position="1"/>
    </location>
</feature>
<accession>A0A9W4P138</accession>
<dbReference type="Proteomes" id="UP001154252">
    <property type="component" value="Unassembled WGS sequence"/>
</dbReference>
<feature type="compositionally biased region" description="Acidic residues" evidence="1">
    <location>
        <begin position="1"/>
        <end position="10"/>
    </location>
</feature>
<dbReference type="AlphaFoldDB" id="A0A9W4P138"/>
<dbReference type="OrthoDB" id="8194427at2759"/>
<proteinExistence type="predicted"/>
<feature type="region of interest" description="Disordered" evidence="1">
    <location>
        <begin position="1"/>
        <end position="53"/>
    </location>
</feature>
<evidence type="ECO:0000313" key="3">
    <source>
        <dbReference type="Proteomes" id="UP001154252"/>
    </source>
</evidence>
<dbReference type="EMBL" id="CAJVRC010000590">
    <property type="protein sequence ID" value="CAG8884054.1"/>
    <property type="molecule type" value="Genomic_DNA"/>
</dbReference>
<name>A0A9W4P138_9EURO</name>
<comment type="caution">
    <text evidence="2">The sequence shown here is derived from an EMBL/GenBank/DDBJ whole genome shotgun (WGS) entry which is preliminary data.</text>
</comment>
<evidence type="ECO:0000313" key="2">
    <source>
        <dbReference type="EMBL" id="CAG8884054.1"/>
    </source>
</evidence>
<reference evidence="2" key="1">
    <citation type="submission" date="2021-07" db="EMBL/GenBank/DDBJ databases">
        <authorList>
            <person name="Branca A.L. A."/>
        </authorList>
    </citation>
    <scope>NUCLEOTIDE SEQUENCE</scope>
</reference>
<gene>
    <name evidence="2" type="ORF">PEGY_LOCUS363</name>
</gene>
<sequence length="53" mass="5780">NEPESADFSEGDIRVEFGPRVQNDTAARIDPESADFSEGDIQNALDARVQNDA</sequence>
<feature type="non-terminal residue" evidence="2">
    <location>
        <position position="53"/>
    </location>
</feature>
<keyword evidence="3" id="KW-1185">Reference proteome</keyword>
<organism evidence="2 3">
    <name type="scientific">Penicillium egyptiacum</name>
    <dbReference type="NCBI Taxonomy" id="1303716"/>
    <lineage>
        <taxon>Eukaryota</taxon>
        <taxon>Fungi</taxon>
        <taxon>Dikarya</taxon>
        <taxon>Ascomycota</taxon>
        <taxon>Pezizomycotina</taxon>
        <taxon>Eurotiomycetes</taxon>
        <taxon>Eurotiomycetidae</taxon>
        <taxon>Eurotiales</taxon>
        <taxon>Aspergillaceae</taxon>
        <taxon>Penicillium</taxon>
    </lineage>
</organism>